<organism evidence="5">
    <name type="scientific">freshwater metagenome</name>
    <dbReference type="NCBI Taxonomy" id="449393"/>
    <lineage>
        <taxon>unclassified sequences</taxon>
        <taxon>metagenomes</taxon>
        <taxon>ecological metagenomes</taxon>
    </lineage>
</organism>
<dbReference type="InterPro" id="IPR038375">
    <property type="entry name" value="NDUFAF7_sf"/>
</dbReference>
<dbReference type="Gene3D" id="3.40.50.12710">
    <property type="match status" value="1"/>
</dbReference>
<gene>
    <name evidence="5" type="ORF">UFOPK1908_01155</name>
</gene>
<accession>A0A6J6IMJ5</accession>
<dbReference type="GO" id="GO:0008168">
    <property type="term" value="F:methyltransferase activity"/>
    <property type="evidence" value="ECO:0007669"/>
    <property type="project" value="UniProtKB-KW"/>
</dbReference>
<evidence type="ECO:0000256" key="4">
    <source>
        <dbReference type="ARBA" id="ARBA00023128"/>
    </source>
</evidence>
<name>A0A6J6IMJ5_9ZZZZ</name>
<keyword evidence="3" id="KW-0808">Transferase</keyword>
<evidence type="ECO:0000256" key="2">
    <source>
        <dbReference type="ARBA" id="ARBA00022603"/>
    </source>
</evidence>
<keyword evidence="4" id="KW-0496">Mitochondrion</keyword>
<protein>
    <submittedName>
        <fullName evidence="5">Unannotated protein</fullName>
    </submittedName>
</protein>
<sequence length="299" mass="32824">MAADIPWELAWEAAALGPRGFYMHAMPYDHFTTSVEQAQLTDKLLPYLRAALANGPVTFIDVGAGTGLLSEHLHAHLTEDEQEHTQILCMDLRPRPEQLNPKFKWIQGDIRETISQVPSGNTVLVAHEFLDDLPCAIIEVNEAGLAHVVVTDSTSGKQLLGPLLQQGSPDDAWLQHWWPTVRPFMRCEVGRARDICWNQLTSVVTSGFAIAVDYAHTYEDRVRGLWDGGTLAGYAHGAIATPVANGKSNITAHVAIDALASSCAGAPQIRMMRQGSTQDFWWLIAAYENGFPEPAKMAT</sequence>
<dbReference type="GO" id="GO:0032259">
    <property type="term" value="P:methylation"/>
    <property type="evidence" value="ECO:0007669"/>
    <property type="project" value="UniProtKB-KW"/>
</dbReference>
<dbReference type="EMBL" id="CAEZVB010000062">
    <property type="protein sequence ID" value="CAB4625695.1"/>
    <property type="molecule type" value="Genomic_DNA"/>
</dbReference>
<dbReference type="Pfam" id="PF02636">
    <property type="entry name" value="Methyltransf_28"/>
    <property type="match status" value="1"/>
</dbReference>
<comment type="subcellular location">
    <subcellularLocation>
        <location evidence="1">Mitochondrion</location>
    </subcellularLocation>
</comment>
<evidence type="ECO:0000256" key="3">
    <source>
        <dbReference type="ARBA" id="ARBA00022679"/>
    </source>
</evidence>
<dbReference type="SUPFAM" id="SSF53335">
    <property type="entry name" value="S-adenosyl-L-methionine-dependent methyltransferases"/>
    <property type="match status" value="1"/>
</dbReference>
<proteinExistence type="predicted"/>
<reference evidence="5" key="1">
    <citation type="submission" date="2020-05" db="EMBL/GenBank/DDBJ databases">
        <authorList>
            <person name="Chiriac C."/>
            <person name="Salcher M."/>
            <person name="Ghai R."/>
            <person name="Kavagutti S V."/>
        </authorList>
    </citation>
    <scope>NUCLEOTIDE SEQUENCE</scope>
</reference>
<dbReference type="AlphaFoldDB" id="A0A6J6IMJ5"/>
<dbReference type="InterPro" id="IPR003788">
    <property type="entry name" value="NDUFAF7"/>
</dbReference>
<dbReference type="InterPro" id="IPR029063">
    <property type="entry name" value="SAM-dependent_MTases_sf"/>
</dbReference>
<keyword evidence="2" id="KW-0489">Methyltransferase</keyword>
<dbReference type="GO" id="GO:0005739">
    <property type="term" value="C:mitochondrion"/>
    <property type="evidence" value="ECO:0007669"/>
    <property type="project" value="UniProtKB-SubCell"/>
</dbReference>
<evidence type="ECO:0000256" key="1">
    <source>
        <dbReference type="ARBA" id="ARBA00004173"/>
    </source>
</evidence>
<evidence type="ECO:0000313" key="5">
    <source>
        <dbReference type="EMBL" id="CAB4625695.1"/>
    </source>
</evidence>